<keyword evidence="4 8" id="KW-0812">Transmembrane</keyword>
<feature type="domain" description="TonB-dependent receptor-like beta-barrel" evidence="10">
    <location>
        <begin position="215"/>
        <end position="668"/>
    </location>
</feature>
<dbReference type="Pfam" id="PF07715">
    <property type="entry name" value="Plug"/>
    <property type="match status" value="1"/>
</dbReference>
<keyword evidence="6 8" id="KW-0472">Membrane</keyword>
<reference evidence="12 13" key="1">
    <citation type="submission" date="2016-08" db="EMBL/GenBank/DDBJ databases">
        <authorList>
            <person name="Seilhamer J.J."/>
        </authorList>
    </citation>
    <scope>NUCLEOTIDE SEQUENCE [LARGE SCALE GENOMIC DNA]</scope>
    <source>
        <strain evidence="12 13">BRTC-1</strain>
    </source>
</reference>
<evidence type="ECO:0000256" key="2">
    <source>
        <dbReference type="ARBA" id="ARBA00022448"/>
    </source>
</evidence>
<evidence type="ECO:0000256" key="1">
    <source>
        <dbReference type="ARBA" id="ARBA00004571"/>
    </source>
</evidence>
<comment type="similarity">
    <text evidence="8 9">Belongs to the TonB-dependent receptor family.</text>
</comment>
<evidence type="ECO:0000259" key="11">
    <source>
        <dbReference type="Pfam" id="PF07715"/>
    </source>
</evidence>
<keyword evidence="12" id="KW-0675">Receptor</keyword>
<dbReference type="InterPro" id="IPR037066">
    <property type="entry name" value="Plug_dom_sf"/>
</dbReference>
<feature type="domain" description="TonB-dependent receptor plug" evidence="11">
    <location>
        <begin position="49"/>
        <end position="158"/>
    </location>
</feature>
<evidence type="ECO:0000256" key="4">
    <source>
        <dbReference type="ARBA" id="ARBA00022692"/>
    </source>
</evidence>
<evidence type="ECO:0000313" key="13">
    <source>
        <dbReference type="Proteomes" id="UP000093391"/>
    </source>
</evidence>
<dbReference type="SUPFAM" id="SSF56935">
    <property type="entry name" value="Porins"/>
    <property type="match status" value="1"/>
</dbReference>
<dbReference type="InterPro" id="IPR012910">
    <property type="entry name" value="Plug_dom"/>
</dbReference>
<name>A0A1B2M179_9GAMM</name>
<evidence type="ECO:0000313" key="12">
    <source>
        <dbReference type="EMBL" id="AOA58938.1"/>
    </source>
</evidence>
<dbReference type="CDD" id="cd01347">
    <property type="entry name" value="ligand_gated_channel"/>
    <property type="match status" value="1"/>
</dbReference>
<keyword evidence="13" id="KW-1185">Reference proteome</keyword>
<dbReference type="PANTHER" id="PTHR30069:SF28">
    <property type="entry name" value="TONB-DEPENDENT RECEPTOR YNCD-RELATED"/>
    <property type="match status" value="1"/>
</dbReference>
<dbReference type="RefSeq" id="WP_067556330.1">
    <property type="nucleotide sequence ID" value="NZ_CP016895.1"/>
</dbReference>
<proteinExistence type="inferred from homology"/>
<evidence type="ECO:0000256" key="6">
    <source>
        <dbReference type="ARBA" id="ARBA00023136"/>
    </source>
</evidence>
<evidence type="ECO:0000256" key="3">
    <source>
        <dbReference type="ARBA" id="ARBA00022452"/>
    </source>
</evidence>
<evidence type="ECO:0000256" key="9">
    <source>
        <dbReference type="RuleBase" id="RU003357"/>
    </source>
</evidence>
<dbReference type="Gene3D" id="2.170.130.10">
    <property type="entry name" value="TonB-dependent receptor, plug domain"/>
    <property type="match status" value="1"/>
</dbReference>
<dbReference type="InterPro" id="IPR039426">
    <property type="entry name" value="TonB-dep_rcpt-like"/>
</dbReference>
<accession>A0A1B2M179</accession>
<evidence type="ECO:0000256" key="8">
    <source>
        <dbReference type="PROSITE-ProRule" id="PRU01360"/>
    </source>
</evidence>
<sequence length="705" mass="78697">MKSNQLYKLPFKPVLLTSIIFQVMTLSAFAEPLELPIIQIHAVPTHQDLLTTPASVQKIVNDKAQQQSNVNLSEQLQGIAGLQVNNRENYAQDLQISMRGFGARSTFGVRGIRLYVDGIPATMPDGQGQSSNIDLNSLRQLEVLSGPFSSIYGNSSGGTILTQTQEGQGRDSLQLGYVGGSHGKQQLNVQLQGGSDQASQPAYVISSSYFDTDGYREHSAARKALHNAKLTWNLDDGSKINWVLNHVDIRADDAAGLSRADWKADRKQQASTLKAFDVRKTILQTQTGLTWTKPIDAHNELYSMAYLGNRQVQQYQSIPQKPQLNPRHAGGVIDFDRNYYGVDLRWKNTDWLPNTTIIAGLAYDAMQEDRKGYENFDADGHYGVKGQLRRDEKNTLWNLDPYVQASWQFLPAWHFNAGLRYSNVHYKSADHYIRAGNGDDSGRQSYDKVLPSVALGWNILPSLYSYISYAQGFETPTFTEMAYPTVGSSGMNFDLQASSSDTYEWGLKSQNPYGLFTAAVFQTNTKNDIVPDDANAGRSTFRNADKTLRQGVELTWQKDVWQDLKLRTSYSYLDATFAADIPATNSKALITKGTYIPGIAKNQAFASVAWQPQQGIQAGLDIRYMDKLFVDDMNSDQAPSYTVAGAYVGYVWRNQDWTLNSFARVDNLFDKDYVGSVIVNDGNQRFFEPADGRNVSLGLSIRRAF</sequence>
<protein>
    <submittedName>
        <fullName evidence="12">TonB-dependent receptor</fullName>
    </submittedName>
</protein>
<keyword evidence="7 8" id="KW-0998">Cell outer membrane</keyword>
<keyword evidence="3 8" id="KW-1134">Transmembrane beta strand</keyword>
<dbReference type="InterPro" id="IPR000531">
    <property type="entry name" value="Beta-barrel_TonB"/>
</dbReference>
<dbReference type="STRING" id="1789224.BFG52_11635"/>
<comment type="subcellular location">
    <subcellularLocation>
        <location evidence="1 8">Cell outer membrane</location>
        <topology evidence="1 8">Multi-pass membrane protein</topology>
    </subcellularLocation>
</comment>
<gene>
    <name evidence="12" type="ORF">BFG52_11635</name>
</gene>
<dbReference type="KEGG" id="ala:BFG52_11635"/>
<dbReference type="EMBL" id="CP016895">
    <property type="protein sequence ID" value="AOA58938.1"/>
    <property type="molecule type" value="Genomic_DNA"/>
</dbReference>
<evidence type="ECO:0000259" key="10">
    <source>
        <dbReference type="Pfam" id="PF00593"/>
    </source>
</evidence>
<evidence type="ECO:0000256" key="5">
    <source>
        <dbReference type="ARBA" id="ARBA00023077"/>
    </source>
</evidence>
<keyword evidence="2 8" id="KW-0813">Transport</keyword>
<dbReference type="AlphaFoldDB" id="A0A1B2M179"/>
<dbReference type="Pfam" id="PF00593">
    <property type="entry name" value="TonB_dep_Rec_b-barrel"/>
    <property type="match status" value="1"/>
</dbReference>
<dbReference type="PANTHER" id="PTHR30069">
    <property type="entry name" value="TONB-DEPENDENT OUTER MEMBRANE RECEPTOR"/>
    <property type="match status" value="1"/>
</dbReference>
<organism evidence="12 13">
    <name type="scientific">Acinetobacter larvae</name>
    <dbReference type="NCBI Taxonomy" id="1789224"/>
    <lineage>
        <taxon>Bacteria</taxon>
        <taxon>Pseudomonadati</taxon>
        <taxon>Pseudomonadota</taxon>
        <taxon>Gammaproteobacteria</taxon>
        <taxon>Moraxellales</taxon>
        <taxon>Moraxellaceae</taxon>
        <taxon>Acinetobacter</taxon>
    </lineage>
</organism>
<dbReference type="PROSITE" id="PS52016">
    <property type="entry name" value="TONB_DEPENDENT_REC_3"/>
    <property type="match status" value="1"/>
</dbReference>
<dbReference type="Proteomes" id="UP000093391">
    <property type="component" value="Chromosome"/>
</dbReference>
<dbReference type="InterPro" id="IPR036942">
    <property type="entry name" value="Beta-barrel_TonB_sf"/>
</dbReference>
<dbReference type="Gene3D" id="2.40.170.20">
    <property type="entry name" value="TonB-dependent receptor, beta-barrel domain"/>
    <property type="match status" value="1"/>
</dbReference>
<dbReference type="GO" id="GO:0015344">
    <property type="term" value="F:siderophore uptake transmembrane transporter activity"/>
    <property type="evidence" value="ECO:0007669"/>
    <property type="project" value="TreeGrafter"/>
</dbReference>
<dbReference type="GO" id="GO:0009279">
    <property type="term" value="C:cell outer membrane"/>
    <property type="evidence" value="ECO:0007669"/>
    <property type="project" value="UniProtKB-SubCell"/>
</dbReference>
<keyword evidence="5 9" id="KW-0798">TonB box</keyword>
<dbReference type="GO" id="GO:0044718">
    <property type="term" value="P:siderophore transmembrane transport"/>
    <property type="evidence" value="ECO:0007669"/>
    <property type="project" value="TreeGrafter"/>
</dbReference>
<evidence type="ECO:0000256" key="7">
    <source>
        <dbReference type="ARBA" id="ARBA00023237"/>
    </source>
</evidence>